<dbReference type="Proteomes" id="UP000051922">
    <property type="component" value="Unassembled WGS sequence"/>
</dbReference>
<dbReference type="RefSeq" id="WP_056956381.1">
    <property type="nucleotide sequence ID" value="NZ_AZFJ01000036.1"/>
</dbReference>
<evidence type="ECO:0000256" key="3">
    <source>
        <dbReference type="ARBA" id="ARBA00023315"/>
    </source>
</evidence>
<keyword evidence="3" id="KW-0012">Acyltransferase</keyword>
<dbReference type="PATRIC" id="fig|1423783.4.peg.251"/>
<accession>A0A0R1U0V0</accession>
<dbReference type="InterPro" id="IPR033752">
    <property type="entry name" value="MetA_family"/>
</dbReference>
<dbReference type="PANTHER" id="PTHR20919">
    <property type="entry name" value="HOMOSERINE O-SUCCINYLTRANSFERASE"/>
    <property type="match status" value="1"/>
</dbReference>
<evidence type="ECO:0000313" key="4">
    <source>
        <dbReference type="EMBL" id="KRL87039.1"/>
    </source>
</evidence>
<evidence type="ECO:0000256" key="1">
    <source>
        <dbReference type="ARBA" id="ARBA00022605"/>
    </source>
</evidence>
<name>A0A0R1U0V0_9LACO</name>
<comment type="caution">
    <text evidence="4">The sequence shown here is derived from an EMBL/GenBank/DDBJ whole genome shotgun (WGS) entry which is preliminary data.</text>
</comment>
<keyword evidence="1" id="KW-0028">Amino-acid biosynthesis</keyword>
<dbReference type="EMBL" id="AZFJ01000036">
    <property type="protein sequence ID" value="KRL87039.1"/>
    <property type="molecule type" value="Genomic_DNA"/>
</dbReference>
<dbReference type="GO" id="GO:0008899">
    <property type="term" value="F:homoserine O-succinyltransferase activity"/>
    <property type="evidence" value="ECO:0007669"/>
    <property type="project" value="TreeGrafter"/>
</dbReference>
<evidence type="ECO:0000256" key="2">
    <source>
        <dbReference type="ARBA" id="ARBA00022679"/>
    </source>
</evidence>
<keyword evidence="5" id="KW-1185">Reference proteome</keyword>
<protein>
    <submittedName>
        <fullName evidence="4">Homoserine O-succinyltransferase</fullName>
    </submittedName>
</protein>
<dbReference type="STRING" id="1423783.FC50_GL000242"/>
<dbReference type="AlphaFoldDB" id="A0A0R1U0V0"/>
<evidence type="ECO:0000313" key="5">
    <source>
        <dbReference type="Proteomes" id="UP000051922"/>
    </source>
</evidence>
<keyword evidence="2 4" id="KW-0808">Transferase</keyword>
<dbReference type="SUPFAM" id="SSF52317">
    <property type="entry name" value="Class I glutamine amidotransferase-like"/>
    <property type="match status" value="1"/>
</dbReference>
<dbReference type="Pfam" id="PF04204">
    <property type="entry name" value="HTS"/>
    <property type="match status" value="1"/>
</dbReference>
<dbReference type="Gene3D" id="3.40.50.880">
    <property type="match status" value="1"/>
</dbReference>
<sequence length="253" mass="28161">MSTLDIGVLVLMHDKQATQQDFIDALGPGVRLHWFHPVSHPLHQPAPWLQPLDLRQVPTLDAMIITGAPIDRLDFSAVHYYSEVTQLLDVLAAHHIPQLNVCWGAEAALHHDFGLHKVALEHKLFGAFRHTALATSALTEQLPAGFVAPHARYSDISVSALEQASGIQLLAVTADNHPLLATSDDGHNTYLFGHLEYRQDGLWAEHARETNGPEPRNNEDVTAYPWQQTRTTFFDAWLSLVSEHKDKFASLTA</sequence>
<dbReference type="InterPro" id="IPR029062">
    <property type="entry name" value="Class_I_gatase-like"/>
</dbReference>
<reference evidence="4 5" key="1">
    <citation type="journal article" date="2015" name="Genome Announc.">
        <title>Expanding the biotechnology potential of lactobacilli through comparative genomics of 213 strains and associated genera.</title>
        <authorList>
            <person name="Sun Z."/>
            <person name="Harris H.M."/>
            <person name="McCann A."/>
            <person name="Guo C."/>
            <person name="Argimon S."/>
            <person name="Zhang W."/>
            <person name="Yang X."/>
            <person name="Jeffery I.B."/>
            <person name="Cooney J.C."/>
            <person name="Kagawa T.F."/>
            <person name="Liu W."/>
            <person name="Song Y."/>
            <person name="Salvetti E."/>
            <person name="Wrobel A."/>
            <person name="Rasinkangas P."/>
            <person name="Parkhill J."/>
            <person name="Rea M.C."/>
            <person name="O'Sullivan O."/>
            <person name="Ritari J."/>
            <person name="Douillard F.P."/>
            <person name="Paul Ross R."/>
            <person name="Yang R."/>
            <person name="Briner A.E."/>
            <person name="Felis G.E."/>
            <person name="de Vos W.M."/>
            <person name="Barrangou R."/>
            <person name="Klaenhammer T.R."/>
            <person name="Caufield P.W."/>
            <person name="Cui Y."/>
            <person name="Zhang H."/>
            <person name="O'Toole P.W."/>
        </authorList>
    </citation>
    <scope>NUCLEOTIDE SEQUENCE [LARGE SCALE GENOMIC DNA]</scope>
    <source>
        <strain evidence="4 5">DSM 15945</strain>
    </source>
</reference>
<dbReference type="PANTHER" id="PTHR20919:SF0">
    <property type="entry name" value="HOMOSERINE O-SUCCINYLTRANSFERASE"/>
    <property type="match status" value="1"/>
</dbReference>
<gene>
    <name evidence="4" type="ORF">FC50_GL000242</name>
</gene>
<dbReference type="GO" id="GO:0008652">
    <property type="term" value="P:amino acid biosynthetic process"/>
    <property type="evidence" value="ECO:0007669"/>
    <property type="project" value="UniProtKB-KW"/>
</dbReference>
<organism evidence="4 5">
    <name type="scientific">Lacticaseibacillus pantheris DSM 15945 = JCM 12539 = NBRC 106106</name>
    <dbReference type="NCBI Taxonomy" id="1423783"/>
    <lineage>
        <taxon>Bacteria</taxon>
        <taxon>Bacillati</taxon>
        <taxon>Bacillota</taxon>
        <taxon>Bacilli</taxon>
        <taxon>Lactobacillales</taxon>
        <taxon>Lactobacillaceae</taxon>
        <taxon>Lacticaseibacillus</taxon>
    </lineage>
</organism>
<proteinExistence type="predicted"/>
<dbReference type="OrthoDB" id="9772423at2"/>